<dbReference type="GeneID" id="42177751"/>
<evidence type="ECO:0000313" key="1">
    <source>
        <dbReference type="EMBL" id="QCD64544.1"/>
    </source>
</evidence>
<proteinExistence type="predicted"/>
<protein>
    <submittedName>
        <fullName evidence="1">Uncharacterized protein</fullName>
    </submittedName>
</protein>
<dbReference type="AlphaFoldDB" id="A0A4D6K9S6"/>
<gene>
    <name evidence="1" type="ORF">E5139_02400</name>
</gene>
<dbReference type="RefSeq" id="WP_015763974.1">
    <property type="nucleotide sequence ID" value="NZ_CP039375.1"/>
</dbReference>
<dbReference type="EMBL" id="CP039375">
    <property type="protein sequence ID" value="QCD64544.1"/>
    <property type="molecule type" value="Genomic_DNA"/>
</dbReference>
<reference evidence="1 2" key="2">
    <citation type="submission" date="2019-04" db="EMBL/GenBank/DDBJ databases">
        <authorList>
            <person name="Yang S."/>
            <person name="Wei W."/>
        </authorList>
    </citation>
    <scope>NUCLEOTIDE SEQUENCE [LARGE SCALE GENOMIC DNA]</scope>
    <source>
        <strain evidence="2">ZP60</strain>
    </source>
</reference>
<accession>A0A4D6K9S6</accession>
<name>A0A4D6K9S6_9EURY</name>
<dbReference type="Proteomes" id="UP000297053">
    <property type="component" value="Chromosome"/>
</dbReference>
<evidence type="ECO:0000313" key="2">
    <source>
        <dbReference type="Proteomes" id="UP000297053"/>
    </source>
</evidence>
<reference evidence="1 2" key="1">
    <citation type="submission" date="2019-04" db="EMBL/GenBank/DDBJ databases">
        <title>Complete genome sequence of Arthrobacter sp. ZXY-2 associated with effective atrazine degradation and salt adaptation.</title>
        <authorList>
            <person name="Zhao X."/>
        </authorList>
    </citation>
    <scope>NUCLEOTIDE SEQUENCE [LARGE SCALE GENOMIC DNA]</scope>
    <source>
        <strain evidence="2">ZP60</strain>
    </source>
</reference>
<dbReference type="KEGG" id="halz:E5139_02400"/>
<sequence length="388" mass="44401">MGIYEGTITETTQAFYLERLFDRSELRPAVRNRSESLVTDGDHDAKTVAVDAVGTFDGGWAFWDHLQYPERRNNFEFRPLFCVPSYEFTLPGWTFGRYDLVNLDVTARVLYYPFGLAVARFRVYFESSRPLDLTDFIAFQRTVRQELRVDGAPPSWADDSGPLVQEIFRPIDRWLFGANVPDTYVGRIGERPVATISFLYDADALSERERGQLIRRDDRPLDEETLNSHAKPYIGRFDTDAISVARPGAVIQTGAFDEHRHWSRRWKRLQLLNNLYLAYDFALLEDQHLTRIRDRLGATLDDLDSVSAARKPLTPRALQITDDLLRFGGQLRGTRGQVYEQLEPTDVKESANPVVDDYIDRLLSHETVLQQTAGGLPATLLKYIPFAG</sequence>
<organism evidence="1 2">
    <name type="scientific">Halomicrobium mukohataei</name>
    <dbReference type="NCBI Taxonomy" id="57705"/>
    <lineage>
        <taxon>Archaea</taxon>
        <taxon>Methanobacteriati</taxon>
        <taxon>Methanobacteriota</taxon>
        <taxon>Stenosarchaea group</taxon>
        <taxon>Halobacteria</taxon>
        <taxon>Halobacteriales</taxon>
        <taxon>Haloarculaceae</taxon>
        <taxon>Halomicrobium</taxon>
    </lineage>
</organism>